<dbReference type="EMBL" id="JAINUG010000008">
    <property type="protein sequence ID" value="KAJ8415696.1"/>
    <property type="molecule type" value="Genomic_DNA"/>
</dbReference>
<evidence type="ECO:0000313" key="3">
    <source>
        <dbReference type="Proteomes" id="UP001221898"/>
    </source>
</evidence>
<name>A0AAD7T766_9TELE</name>
<proteinExistence type="predicted"/>
<feature type="compositionally biased region" description="Basic and acidic residues" evidence="1">
    <location>
        <begin position="1"/>
        <end position="11"/>
    </location>
</feature>
<protein>
    <submittedName>
        <fullName evidence="2">Uncharacterized protein</fullName>
    </submittedName>
</protein>
<accession>A0AAD7T766</accession>
<sequence>MKKANAHEGKSVARQLPGGMNDAHLHGGDRSLQDLCARKEAIEVNLYPQPKEGQNGGAQMLNGMTNYTCPKN</sequence>
<comment type="caution">
    <text evidence="2">The sequence shown here is derived from an EMBL/GenBank/DDBJ whole genome shotgun (WGS) entry which is preliminary data.</text>
</comment>
<feature type="region of interest" description="Disordered" evidence="1">
    <location>
        <begin position="47"/>
        <end position="72"/>
    </location>
</feature>
<evidence type="ECO:0000313" key="2">
    <source>
        <dbReference type="EMBL" id="KAJ8415696.1"/>
    </source>
</evidence>
<dbReference type="AlphaFoldDB" id="A0AAD7T766"/>
<feature type="compositionally biased region" description="Polar residues" evidence="1">
    <location>
        <begin position="62"/>
        <end position="72"/>
    </location>
</feature>
<feature type="region of interest" description="Disordered" evidence="1">
    <location>
        <begin position="1"/>
        <end position="28"/>
    </location>
</feature>
<keyword evidence="3" id="KW-1185">Reference proteome</keyword>
<dbReference type="Proteomes" id="UP001221898">
    <property type="component" value="Unassembled WGS sequence"/>
</dbReference>
<organism evidence="2 3">
    <name type="scientific">Aldrovandia affinis</name>
    <dbReference type="NCBI Taxonomy" id="143900"/>
    <lineage>
        <taxon>Eukaryota</taxon>
        <taxon>Metazoa</taxon>
        <taxon>Chordata</taxon>
        <taxon>Craniata</taxon>
        <taxon>Vertebrata</taxon>
        <taxon>Euteleostomi</taxon>
        <taxon>Actinopterygii</taxon>
        <taxon>Neopterygii</taxon>
        <taxon>Teleostei</taxon>
        <taxon>Notacanthiformes</taxon>
        <taxon>Halosauridae</taxon>
        <taxon>Aldrovandia</taxon>
    </lineage>
</organism>
<reference evidence="2" key="1">
    <citation type="journal article" date="2023" name="Science">
        <title>Genome structures resolve the early diversification of teleost fishes.</title>
        <authorList>
            <person name="Parey E."/>
            <person name="Louis A."/>
            <person name="Montfort J."/>
            <person name="Bouchez O."/>
            <person name="Roques C."/>
            <person name="Iampietro C."/>
            <person name="Lluch J."/>
            <person name="Castinel A."/>
            <person name="Donnadieu C."/>
            <person name="Desvignes T."/>
            <person name="Floi Bucao C."/>
            <person name="Jouanno E."/>
            <person name="Wen M."/>
            <person name="Mejri S."/>
            <person name="Dirks R."/>
            <person name="Jansen H."/>
            <person name="Henkel C."/>
            <person name="Chen W.J."/>
            <person name="Zahm M."/>
            <person name="Cabau C."/>
            <person name="Klopp C."/>
            <person name="Thompson A.W."/>
            <person name="Robinson-Rechavi M."/>
            <person name="Braasch I."/>
            <person name="Lecointre G."/>
            <person name="Bobe J."/>
            <person name="Postlethwait J.H."/>
            <person name="Berthelot C."/>
            <person name="Roest Crollius H."/>
            <person name="Guiguen Y."/>
        </authorList>
    </citation>
    <scope>NUCLEOTIDE SEQUENCE</scope>
    <source>
        <strain evidence="2">NC1722</strain>
    </source>
</reference>
<gene>
    <name evidence="2" type="ORF">AAFF_G00402530</name>
</gene>
<evidence type="ECO:0000256" key="1">
    <source>
        <dbReference type="SAM" id="MobiDB-lite"/>
    </source>
</evidence>